<evidence type="ECO:0000256" key="1">
    <source>
        <dbReference type="SAM" id="SignalP"/>
    </source>
</evidence>
<dbReference type="RefSeq" id="WP_007466525.1">
    <property type="nucleotide sequence ID" value="NZ_AMZO01000020.1"/>
</dbReference>
<dbReference type="EMBL" id="AMZO01000020">
    <property type="protein sequence ID" value="ELR65144.1"/>
    <property type="molecule type" value="Genomic_DNA"/>
</dbReference>
<reference evidence="2 3" key="1">
    <citation type="submission" date="2012-12" db="EMBL/GenBank/DDBJ databases">
        <title>Genome Assembly of Photobacterium sp. AK15.</title>
        <authorList>
            <person name="Khatri I."/>
            <person name="Vaidya B."/>
            <person name="Srinivas T.N.R."/>
            <person name="Subramanian S."/>
            <person name="Pinnaka A."/>
        </authorList>
    </citation>
    <scope>NUCLEOTIDE SEQUENCE [LARGE SCALE GENOMIC DNA]</scope>
    <source>
        <strain evidence="2 3">AK15</strain>
    </source>
</reference>
<keyword evidence="1" id="KW-0732">Signal</keyword>
<sequence length="57" mass="6222">MKKLAALGAILLLAASFGSSAYILTGTDADQPEDAVKHCATAKNYWVCIENYKRFNK</sequence>
<gene>
    <name evidence="2" type="ORF">C942_01716</name>
</gene>
<dbReference type="AlphaFoldDB" id="L8JC81"/>
<proteinExistence type="predicted"/>
<evidence type="ECO:0000313" key="3">
    <source>
        <dbReference type="Proteomes" id="UP000011134"/>
    </source>
</evidence>
<dbReference type="Proteomes" id="UP000011134">
    <property type="component" value="Unassembled WGS sequence"/>
</dbReference>
<accession>L8JC81</accession>
<feature type="chain" id="PRO_5003992861" evidence="1">
    <location>
        <begin position="22"/>
        <end position="57"/>
    </location>
</feature>
<keyword evidence="3" id="KW-1185">Reference proteome</keyword>
<comment type="caution">
    <text evidence="2">The sequence shown here is derived from an EMBL/GenBank/DDBJ whole genome shotgun (WGS) entry which is preliminary data.</text>
</comment>
<evidence type="ECO:0000313" key="2">
    <source>
        <dbReference type="EMBL" id="ELR65144.1"/>
    </source>
</evidence>
<organism evidence="2 3">
    <name type="scientific">Photobacterium marinum</name>
    <dbReference type="NCBI Taxonomy" id="1056511"/>
    <lineage>
        <taxon>Bacteria</taxon>
        <taxon>Pseudomonadati</taxon>
        <taxon>Pseudomonadota</taxon>
        <taxon>Gammaproteobacteria</taxon>
        <taxon>Vibrionales</taxon>
        <taxon>Vibrionaceae</taxon>
        <taxon>Photobacterium</taxon>
    </lineage>
</organism>
<protein>
    <submittedName>
        <fullName evidence="2">Uncharacterized protein</fullName>
    </submittedName>
</protein>
<feature type="signal peptide" evidence="1">
    <location>
        <begin position="1"/>
        <end position="21"/>
    </location>
</feature>
<name>L8JC81_9GAMM</name>
<dbReference type="PATRIC" id="fig|1056511.3.peg.2792"/>